<dbReference type="AlphaFoldDB" id="A0A9D3YEE8"/>
<evidence type="ECO:0000313" key="6">
    <source>
        <dbReference type="EMBL" id="KAH3697019.1"/>
    </source>
</evidence>
<keyword evidence="4 5" id="KW-0472">Membrane</keyword>
<keyword evidence="3 5" id="KW-1133">Transmembrane helix</keyword>
<dbReference type="PANTHER" id="PTHR12011">
    <property type="entry name" value="ADHESION G-PROTEIN COUPLED RECEPTOR"/>
    <property type="match status" value="1"/>
</dbReference>
<evidence type="ECO:0000256" key="2">
    <source>
        <dbReference type="ARBA" id="ARBA00022692"/>
    </source>
</evidence>
<reference evidence="6" key="1">
    <citation type="journal article" date="2019" name="bioRxiv">
        <title>The Genome of the Zebra Mussel, Dreissena polymorpha: A Resource for Invasive Species Research.</title>
        <authorList>
            <person name="McCartney M.A."/>
            <person name="Auch B."/>
            <person name="Kono T."/>
            <person name="Mallez S."/>
            <person name="Zhang Y."/>
            <person name="Obille A."/>
            <person name="Becker A."/>
            <person name="Abrahante J.E."/>
            <person name="Garbe J."/>
            <person name="Badalamenti J.P."/>
            <person name="Herman A."/>
            <person name="Mangelson H."/>
            <person name="Liachko I."/>
            <person name="Sullivan S."/>
            <person name="Sone E.D."/>
            <person name="Koren S."/>
            <person name="Silverstein K.A.T."/>
            <person name="Beckman K.B."/>
            <person name="Gohl D.M."/>
        </authorList>
    </citation>
    <scope>NUCLEOTIDE SEQUENCE</scope>
    <source>
        <strain evidence="6">Duluth1</strain>
        <tissue evidence="6">Whole animal</tissue>
    </source>
</reference>
<reference evidence="6" key="2">
    <citation type="submission" date="2020-11" db="EMBL/GenBank/DDBJ databases">
        <authorList>
            <person name="McCartney M.A."/>
            <person name="Auch B."/>
            <person name="Kono T."/>
            <person name="Mallez S."/>
            <person name="Becker A."/>
            <person name="Gohl D.M."/>
            <person name="Silverstein K.A.T."/>
            <person name="Koren S."/>
            <person name="Bechman K.B."/>
            <person name="Herman A."/>
            <person name="Abrahante J.E."/>
            <person name="Garbe J."/>
        </authorList>
    </citation>
    <scope>NUCLEOTIDE SEQUENCE</scope>
    <source>
        <strain evidence="6">Duluth1</strain>
        <tissue evidence="6">Whole animal</tissue>
    </source>
</reference>
<dbReference type="InterPro" id="IPR000832">
    <property type="entry name" value="GPCR_2_secretin-like"/>
</dbReference>
<dbReference type="Proteomes" id="UP000828390">
    <property type="component" value="Unassembled WGS sequence"/>
</dbReference>
<gene>
    <name evidence="6" type="ORF">DPMN_084504</name>
</gene>
<dbReference type="Pfam" id="PF00002">
    <property type="entry name" value="7tm_2"/>
    <property type="match status" value="1"/>
</dbReference>
<proteinExistence type="predicted"/>
<feature type="transmembrane region" description="Helical" evidence="5">
    <location>
        <begin position="46"/>
        <end position="64"/>
    </location>
</feature>
<dbReference type="GO" id="GO:0004930">
    <property type="term" value="F:G protein-coupled receptor activity"/>
    <property type="evidence" value="ECO:0007669"/>
    <property type="project" value="InterPro"/>
</dbReference>
<sequence>MDRFHVMSLQAITYVGCTVSIVCLFMCFVSFSIFRNLESDRNTIHKNLVFCLMIAELLFLFGIGQTDSK</sequence>
<accession>A0A9D3YEE8</accession>
<keyword evidence="2 5" id="KW-0812">Transmembrane</keyword>
<feature type="transmembrane region" description="Helical" evidence="5">
    <location>
        <begin position="12"/>
        <end position="34"/>
    </location>
</feature>
<evidence type="ECO:0000256" key="4">
    <source>
        <dbReference type="ARBA" id="ARBA00023136"/>
    </source>
</evidence>
<dbReference type="Gene3D" id="1.20.1070.10">
    <property type="entry name" value="Rhodopsin 7-helix transmembrane proteins"/>
    <property type="match status" value="1"/>
</dbReference>
<evidence type="ECO:0000256" key="3">
    <source>
        <dbReference type="ARBA" id="ARBA00022989"/>
    </source>
</evidence>
<comment type="subcellular location">
    <subcellularLocation>
        <location evidence="1">Membrane</location>
        <topology evidence="1">Multi-pass membrane protein</topology>
    </subcellularLocation>
</comment>
<name>A0A9D3YEE8_DREPO</name>
<protein>
    <submittedName>
        <fullName evidence="6">Uncharacterized protein</fullName>
    </submittedName>
</protein>
<dbReference type="GO" id="GO:0007189">
    <property type="term" value="P:adenylate cyclase-activating G protein-coupled receptor signaling pathway"/>
    <property type="evidence" value="ECO:0007669"/>
    <property type="project" value="TreeGrafter"/>
</dbReference>
<dbReference type="PANTHER" id="PTHR12011:SF471">
    <property type="entry name" value="G-PROTEIN COUPLED RECEPTORS FAMILY 2 PROFILE 2 DOMAIN-CONTAINING PROTEIN"/>
    <property type="match status" value="1"/>
</dbReference>
<feature type="non-terminal residue" evidence="6">
    <location>
        <position position="69"/>
    </location>
</feature>
<comment type="caution">
    <text evidence="6">The sequence shown here is derived from an EMBL/GenBank/DDBJ whole genome shotgun (WGS) entry which is preliminary data.</text>
</comment>
<keyword evidence="7" id="KW-1185">Reference proteome</keyword>
<dbReference type="EMBL" id="JAIWYP010000016">
    <property type="protein sequence ID" value="KAH3697019.1"/>
    <property type="molecule type" value="Genomic_DNA"/>
</dbReference>
<evidence type="ECO:0000256" key="1">
    <source>
        <dbReference type="ARBA" id="ARBA00004141"/>
    </source>
</evidence>
<evidence type="ECO:0000256" key="5">
    <source>
        <dbReference type="SAM" id="Phobius"/>
    </source>
</evidence>
<organism evidence="6 7">
    <name type="scientific">Dreissena polymorpha</name>
    <name type="common">Zebra mussel</name>
    <name type="synonym">Mytilus polymorpha</name>
    <dbReference type="NCBI Taxonomy" id="45954"/>
    <lineage>
        <taxon>Eukaryota</taxon>
        <taxon>Metazoa</taxon>
        <taxon>Spiralia</taxon>
        <taxon>Lophotrochozoa</taxon>
        <taxon>Mollusca</taxon>
        <taxon>Bivalvia</taxon>
        <taxon>Autobranchia</taxon>
        <taxon>Heteroconchia</taxon>
        <taxon>Euheterodonta</taxon>
        <taxon>Imparidentia</taxon>
        <taxon>Neoheterodontei</taxon>
        <taxon>Myida</taxon>
        <taxon>Dreissenoidea</taxon>
        <taxon>Dreissenidae</taxon>
        <taxon>Dreissena</taxon>
    </lineage>
</organism>
<evidence type="ECO:0000313" key="7">
    <source>
        <dbReference type="Proteomes" id="UP000828390"/>
    </source>
</evidence>
<dbReference type="GO" id="GO:0005886">
    <property type="term" value="C:plasma membrane"/>
    <property type="evidence" value="ECO:0007669"/>
    <property type="project" value="TreeGrafter"/>
</dbReference>